<keyword evidence="1" id="KW-1133">Transmembrane helix</keyword>
<comment type="caution">
    <text evidence="2">The sequence shown here is derived from an EMBL/GenBank/DDBJ whole genome shotgun (WGS) entry which is preliminary data.</text>
</comment>
<keyword evidence="2" id="KW-0496">Mitochondrion</keyword>
<keyword evidence="1" id="KW-0472">Membrane</keyword>
<accession>A0A101M558</accession>
<keyword evidence="1" id="KW-0812">Transmembrane</keyword>
<organism evidence="2">
    <name type="scientific">Picea glauca</name>
    <name type="common">White spruce</name>
    <name type="synonym">Pinus glauca</name>
    <dbReference type="NCBI Taxonomy" id="3330"/>
    <lineage>
        <taxon>Eukaryota</taxon>
        <taxon>Viridiplantae</taxon>
        <taxon>Streptophyta</taxon>
        <taxon>Embryophyta</taxon>
        <taxon>Tracheophyta</taxon>
        <taxon>Spermatophyta</taxon>
        <taxon>Pinopsida</taxon>
        <taxon>Pinidae</taxon>
        <taxon>Conifers I</taxon>
        <taxon>Pinales</taxon>
        <taxon>Pinaceae</taxon>
        <taxon>Picea</taxon>
    </lineage>
</organism>
<dbReference type="EMBL" id="LKAM01000001">
    <property type="protein sequence ID" value="KUM51190.1"/>
    <property type="molecule type" value="Genomic_DNA"/>
</dbReference>
<protein>
    <submittedName>
        <fullName evidence="2">Uncharacterized protein</fullName>
    </submittedName>
</protein>
<geneLocation type="mitochondrion" evidence="2"/>
<dbReference type="AlphaFoldDB" id="A0A101M558"/>
<name>A0A101M558_PICGL</name>
<sequence>MLYFLSWPNFSILLFSLPRSLLQVIMPLSLSLDATMIFLMSIYTLILLILLSGLETAPRQLEYLSLSIAG</sequence>
<proteinExistence type="predicted"/>
<evidence type="ECO:0000256" key="1">
    <source>
        <dbReference type="SAM" id="Phobius"/>
    </source>
</evidence>
<gene>
    <name evidence="2" type="ORF">ABT39_MTgene1036</name>
</gene>
<feature type="transmembrane region" description="Helical" evidence="1">
    <location>
        <begin position="32"/>
        <end position="51"/>
    </location>
</feature>
<reference evidence="2" key="1">
    <citation type="journal article" date="2015" name="Genome Biol. Evol.">
        <title>Organellar Genomes of White Spruce (Picea glauca): Assembly and Annotation.</title>
        <authorList>
            <person name="Jackman S.D."/>
            <person name="Warren R.L."/>
            <person name="Gibb E.A."/>
            <person name="Vandervalk B.P."/>
            <person name="Mohamadi H."/>
            <person name="Chu J."/>
            <person name="Raymond A."/>
            <person name="Pleasance S."/>
            <person name="Coope R."/>
            <person name="Wildung M.R."/>
            <person name="Ritland C.E."/>
            <person name="Bousquet J."/>
            <person name="Jones S.J."/>
            <person name="Bohlmann J."/>
            <person name="Birol I."/>
        </authorList>
    </citation>
    <scope>NUCLEOTIDE SEQUENCE [LARGE SCALE GENOMIC DNA]</scope>
    <source>
        <tissue evidence="2">Flushing bud</tissue>
    </source>
</reference>
<evidence type="ECO:0000313" key="2">
    <source>
        <dbReference type="EMBL" id="KUM51190.1"/>
    </source>
</evidence>